<feature type="domain" description="RNase III" evidence="13">
    <location>
        <begin position="60"/>
        <end position="209"/>
    </location>
</feature>
<dbReference type="PANTHER" id="PTHR14950:SF49">
    <property type="entry name" value="RIBONUCLEASE 3-LIKE PROTEIN 2-RELATED"/>
    <property type="match status" value="1"/>
</dbReference>
<dbReference type="AlphaFoldDB" id="A0A1D1Z7Z3"/>
<dbReference type="InterPro" id="IPR014720">
    <property type="entry name" value="dsRBD_dom"/>
</dbReference>
<dbReference type="PROSITE" id="PS50142">
    <property type="entry name" value="RNASE_3_2"/>
    <property type="match status" value="1"/>
</dbReference>
<dbReference type="SMART" id="SM00535">
    <property type="entry name" value="RIBOc"/>
    <property type="match status" value="1"/>
</dbReference>
<evidence type="ECO:0000259" key="12">
    <source>
        <dbReference type="PROSITE" id="PS50137"/>
    </source>
</evidence>
<keyword evidence="4" id="KW-0479">Metal-binding</keyword>
<dbReference type="Gene3D" id="1.10.1520.10">
    <property type="entry name" value="Ribonuclease III domain"/>
    <property type="match status" value="1"/>
</dbReference>
<evidence type="ECO:0000256" key="2">
    <source>
        <dbReference type="ARBA" id="ARBA00001946"/>
    </source>
</evidence>
<dbReference type="GO" id="GO:0004525">
    <property type="term" value="F:ribonuclease III activity"/>
    <property type="evidence" value="ECO:0007669"/>
    <property type="project" value="InterPro"/>
</dbReference>
<feature type="coiled-coil region" evidence="10">
    <location>
        <begin position="286"/>
        <end position="313"/>
    </location>
</feature>
<dbReference type="SUPFAM" id="SSF54768">
    <property type="entry name" value="dsRNA-binding domain-like"/>
    <property type="match status" value="2"/>
</dbReference>
<evidence type="ECO:0000259" key="13">
    <source>
        <dbReference type="PROSITE" id="PS50142"/>
    </source>
</evidence>
<accession>A0A1D1Z7Z3</accession>
<dbReference type="SUPFAM" id="SSF69065">
    <property type="entry name" value="RNase III domain-like"/>
    <property type="match status" value="1"/>
</dbReference>
<evidence type="ECO:0000256" key="9">
    <source>
        <dbReference type="PROSITE-ProRule" id="PRU00266"/>
    </source>
</evidence>
<comment type="cofactor">
    <cofactor evidence="2">
        <name>Mg(2+)</name>
        <dbReference type="ChEBI" id="CHEBI:18420"/>
    </cofactor>
</comment>
<keyword evidence="7" id="KW-0460">Magnesium</keyword>
<feature type="domain" description="DRBM" evidence="12">
    <location>
        <begin position="382"/>
        <end position="455"/>
    </location>
</feature>
<dbReference type="FunFam" id="1.10.1520.10:FF:000004">
    <property type="entry name" value="Endoribonuclease dicer-like 1"/>
    <property type="match status" value="1"/>
</dbReference>
<dbReference type="GO" id="GO:0005737">
    <property type="term" value="C:cytoplasm"/>
    <property type="evidence" value="ECO:0007669"/>
    <property type="project" value="TreeGrafter"/>
</dbReference>
<dbReference type="GO" id="GO:0003723">
    <property type="term" value="F:RNA binding"/>
    <property type="evidence" value="ECO:0007669"/>
    <property type="project" value="UniProtKB-UniRule"/>
</dbReference>
<evidence type="ECO:0000256" key="3">
    <source>
        <dbReference type="ARBA" id="ARBA00022722"/>
    </source>
</evidence>
<keyword evidence="5" id="KW-0255">Endonuclease</keyword>
<dbReference type="PROSITE" id="PS50137">
    <property type="entry name" value="DS_RBD"/>
    <property type="match status" value="2"/>
</dbReference>
<evidence type="ECO:0000256" key="1">
    <source>
        <dbReference type="ARBA" id="ARBA00001936"/>
    </source>
</evidence>
<dbReference type="Pfam" id="PF00636">
    <property type="entry name" value="Ribonuclease_3"/>
    <property type="match status" value="1"/>
</dbReference>
<dbReference type="Pfam" id="PF00035">
    <property type="entry name" value="dsrm"/>
    <property type="match status" value="1"/>
</dbReference>
<dbReference type="PROSITE" id="PS00517">
    <property type="entry name" value="RNASE_3_1"/>
    <property type="match status" value="1"/>
</dbReference>
<evidence type="ECO:0000256" key="7">
    <source>
        <dbReference type="ARBA" id="ARBA00022842"/>
    </source>
</evidence>
<feature type="compositionally biased region" description="Low complexity" evidence="11">
    <location>
        <begin position="11"/>
        <end position="37"/>
    </location>
</feature>
<keyword evidence="6" id="KW-0378">Hydrolase</keyword>
<dbReference type="GO" id="GO:0030422">
    <property type="term" value="P:siRNA processing"/>
    <property type="evidence" value="ECO:0007669"/>
    <property type="project" value="TreeGrafter"/>
</dbReference>
<proteinExistence type="predicted"/>
<reference evidence="14" key="1">
    <citation type="submission" date="2015-07" db="EMBL/GenBank/DDBJ databases">
        <title>Transcriptome Assembly of Anthurium amnicola.</title>
        <authorList>
            <person name="Suzuki J."/>
        </authorList>
    </citation>
    <scope>NUCLEOTIDE SEQUENCE</scope>
</reference>
<dbReference type="Gene3D" id="3.30.160.20">
    <property type="match status" value="2"/>
</dbReference>
<dbReference type="SMART" id="SM00358">
    <property type="entry name" value="DSRM"/>
    <property type="match status" value="2"/>
</dbReference>
<evidence type="ECO:0000256" key="11">
    <source>
        <dbReference type="SAM" id="MobiDB-lite"/>
    </source>
</evidence>
<dbReference type="EMBL" id="GDJX01004906">
    <property type="protein sequence ID" value="JAT63030.1"/>
    <property type="molecule type" value="Transcribed_RNA"/>
</dbReference>
<dbReference type="GO" id="GO:0005634">
    <property type="term" value="C:nucleus"/>
    <property type="evidence" value="ECO:0007669"/>
    <property type="project" value="TreeGrafter"/>
</dbReference>
<evidence type="ECO:0000256" key="5">
    <source>
        <dbReference type="ARBA" id="ARBA00022759"/>
    </source>
</evidence>
<evidence type="ECO:0000256" key="8">
    <source>
        <dbReference type="ARBA" id="ARBA00022884"/>
    </source>
</evidence>
<organism evidence="14">
    <name type="scientific">Anthurium amnicola</name>
    <dbReference type="NCBI Taxonomy" id="1678845"/>
    <lineage>
        <taxon>Eukaryota</taxon>
        <taxon>Viridiplantae</taxon>
        <taxon>Streptophyta</taxon>
        <taxon>Embryophyta</taxon>
        <taxon>Tracheophyta</taxon>
        <taxon>Spermatophyta</taxon>
        <taxon>Magnoliopsida</taxon>
        <taxon>Liliopsida</taxon>
        <taxon>Araceae</taxon>
        <taxon>Pothoideae</taxon>
        <taxon>Potheae</taxon>
        <taxon>Anthurium</taxon>
    </lineage>
</organism>
<dbReference type="GO" id="GO:0046872">
    <property type="term" value="F:metal ion binding"/>
    <property type="evidence" value="ECO:0007669"/>
    <property type="project" value="UniProtKB-KW"/>
</dbReference>
<dbReference type="PANTHER" id="PTHR14950">
    <property type="entry name" value="DICER-RELATED"/>
    <property type="match status" value="1"/>
</dbReference>
<dbReference type="Pfam" id="PF14709">
    <property type="entry name" value="DND1_DSRM"/>
    <property type="match status" value="1"/>
</dbReference>
<comment type="cofactor">
    <cofactor evidence="1">
        <name>Mn(2+)</name>
        <dbReference type="ChEBI" id="CHEBI:29035"/>
    </cofactor>
</comment>
<evidence type="ECO:0000256" key="10">
    <source>
        <dbReference type="SAM" id="Coils"/>
    </source>
</evidence>
<dbReference type="InterPro" id="IPR000999">
    <property type="entry name" value="RNase_III_dom"/>
</dbReference>
<gene>
    <name evidence="14" type="primary">Os05g0271300_1</name>
    <name evidence="14" type="ORF">g.60923</name>
</gene>
<keyword evidence="3" id="KW-0540">Nuclease</keyword>
<feature type="region of interest" description="Disordered" evidence="11">
    <location>
        <begin position="1"/>
        <end position="48"/>
    </location>
</feature>
<evidence type="ECO:0000256" key="6">
    <source>
        <dbReference type="ARBA" id="ARBA00022801"/>
    </source>
</evidence>
<feature type="domain" description="DRBM" evidence="12">
    <location>
        <begin position="235"/>
        <end position="298"/>
    </location>
</feature>
<evidence type="ECO:0000313" key="14">
    <source>
        <dbReference type="EMBL" id="JAT63030.1"/>
    </source>
</evidence>
<keyword evidence="10" id="KW-0175">Coiled coil</keyword>
<sequence length="463" mass="49488">MKPPAKRMGRSASSDQSSVHASSSSSSSSSSKTVSDYRSSDPTVGVEEDGLADSRMAASIAALECLLGYPFRNPRLAEEALTHPSAAQRRPSYQRLEFVGDAVLGLAVALHLYHTNPGEGPGRLTLLRSANVSTEKLARAALRHGLYEHLRRSAPQLDGLVADFAAAVAREEDEDAQLAAIYGGVSVRAPKVLADVVESVVAAVFVDTGFDLGEMWRVCHGLLVPIITADTFHDQPVAALTKLCQQRGWALDFNNWRKGDRAVANAFINGKLLGIGSSDQKHIAKLNAARDALREISRAIREAEADATETEEELGIDSGGGVVIPGGDEMVGGEEISIDDGDVTGAEDSNMALESKGEADEICGKNDSTVMGRACPEEELEGAKKRLYVICGKNHWSNPVYRIDRELGPAHDRRFICSVRVETPEGAYVVSGGVKSKRKNAENAAASALIKSLLNGLAPRLNY</sequence>
<protein>
    <submittedName>
        <fullName evidence="14">Ribonuclease 3-like protein 2</fullName>
    </submittedName>
</protein>
<dbReference type="InterPro" id="IPR036389">
    <property type="entry name" value="RNase_III_sf"/>
</dbReference>
<keyword evidence="8 9" id="KW-0694">RNA-binding</keyword>
<evidence type="ECO:0000256" key="4">
    <source>
        <dbReference type="ARBA" id="ARBA00022723"/>
    </source>
</evidence>
<dbReference type="CDD" id="cd00593">
    <property type="entry name" value="RIBOc"/>
    <property type="match status" value="1"/>
</dbReference>
<name>A0A1D1Z7Z3_9ARAE</name>